<dbReference type="InterPro" id="IPR000477">
    <property type="entry name" value="RT_dom"/>
</dbReference>
<feature type="domain" description="Reverse transcriptase" evidence="1">
    <location>
        <begin position="71"/>
        <end position="305"/>
    </location>
</feature>
<sequence length="619" mass="73260">MKSLESFYSYIISWDNLIKRGYFNITKDKKQKNVVEIFDNPYAKYDSLFAGDFNLNSLIQNKKAYEDVKDNISKATVKRLKSTIPIIYTIPKDKNTRRYFKYPNFYSYCALVNELVQEKNKTEIIKALINDRHSMSKFFGYLPYNFEVTHRMQDYILIGHSHFFKTDFSTFYPSFYTHALAWLIMGKAEAKKNRRKDHLGNRLDKFVESEQDDETHGIPTGNLVTNIVIEYAMSFFDKELEALLRETTVDFYRYVDDIYFGYDDPKDLAEIKNALQILTVKYDLELNNKKVSSISYSEINQGSKLLNYFTNMYFNKTIKVSQFVKLFNSYFAVADEEFLNGVKGAKKIFCASLQFFLQSLSKSNQKNALRALVKTRTNYELPFIFKIIQLVLDDTNIAERFVHLIEEIQKEERKNWSNDPSKRVVSCYIKDVLSKAPMNTRLYRMLLTSLQQNKSEEAYFIFILMQKFNWTLSTDQLRQILGINIDDKAEQQIPAYLDDIDDFNWLMIFEKILSHMNQDLNNSDFYYNIINILYSMLGPQDEDKNVGNYFQTKHWLLKYELIYTYEYGNSNFKKHVDSFLSKNSDKVNIFMIQTFDNNSASNVNKFYIDLLKNRYSFSE</sequence>
<dbReference type="RefSeq" id="WP_007126124.1">
    <property type="nucleotide sequence ID" value="NZ_AZFO01000050.1"/>
</dbReference>
<dbReference type="OrthoDB" id="9780724at2"/>
<protein>
    <recommendedName>
        <fullName evidence="1">Reverse transcriptase domain-containing protein</fullName>
    </recommendedName>
</protein>
<dbReference type="CDD" id="cd01646">
    <property type="entry name" value="RT_Bac_retron_I"/>
    <property type="match status" value="1"/>
</dbReference>
<organism evidence="2 3">
    <name type="scientific">Lactobacillus ultunensis DSM 16047</name>
    <dbReference type="NCBI Taxonomy" id="525365"/>
    <lineage>
        <taxon>Bacteria</taxon>
        <taxon>Bacillati</taxon>
        <taxon>Bacillota</taxon>
        <taxon>Bacilli</taxon>
        <taxon>Lactobacillales</taxon>
        <taxon>Lactobacillaceae</taxon>
        <taxon>Lactobacillus</taxon>
    </lineage>
</organism>
<dbReference type="Proteomes" id="UP000005583">
    <property type="component" value="Unassembled WGS sequence"/>
</dbReference>
<evidence type="ECO:0000259" key="1">
    <source>
        <dbReference type="PROSITE" id="PS50878"/>
    </source>
</evidence>
<evidence type="ECO:0000313" key="2">
    <source>
        <dbReference type="EMBL" id="EEJ71505.1"/>
    </source>
</evidence>
<gene>
    <name evidence="2" type="ORF">HMPREF0548_1629</name>
</gene>
<dbReference type="HOGENOM" id="CLU_453983_0_0_9"/>
<dbReference type="STRING" id="525365.HMPREF0548_1629"/>
<dbReference type="AlphaFoldDB" id="C2EPN3"/>
<comment type="caution">
    <text evidence="2">The sequence shown here is derived from an EMBL/GenBank/DDBJ whole genome shotgun (WGS) entry which is preliminary data.</text>
</comment>
<proteinExistence type="predicted"/>
<evidence type="ECO:0000313" key="3">
    <source>
        <dbReference type="Proteomes" id="UP000005583"/>
    </source>
</evidence>
<reference evidence="2 3" key="1">
    <citation type="submission" date="2009-01" db="EMBL/GenBank/DDBJ databases">
        <authorList>
            <person name="Qin X."/>
            <person name="Bachman B."/>
            <person name="Battles P."/>
            <person name="Bell A."/>
            <person name="Bess C."/>
            <person name="Bickham C."/>
            <person name="Chaboub L."/>
            <person name="Chen D."/>
            <person name="Coyle M."/>
            <person name="Deiros D.R."/>
            <person name="Dinh H."/>
            <person name="Forbes L."/>
            <person name="Fowler G."/>
            <person name="Francisco L."/>
            <person name="Fu Q."/>
            <person name="Gubbala S."/>
            <person name="Hale W."/>
            <person name="Han Y."/>
            <person name="Hemphill L."/>
            <person name="Highlander S.K."/>
            <person name="Hirani K."/>
            <person name="Hogues M."/>
            <person name="Jackson L."/>
            <person name="Jakkamsetti A."/>
            <person name="Javaid M."/>
            <person name="Jiang H."/>
            <person name="Korchina V."/>
            <person name="Kovar C."/>
            <person name="Lara F."/>
            <person name="Lee S."/>
            <person name="Mata R."/>
            <person name="Mathew T."/>
            <person name="Moen C."/>
            <person name="Morales K."/>
            <person name="Munidasa M."/>
            <person name="Nazareth L."/>
            <person name="Ngo R."/>
            <person name="Nguyen L."/>
            <person name="Okwuonu G."/>
            <person name="Ongeri F."/>
            <person name="Patil S."/>
            <person name="Petrosino J."/>
            <person name="Pham C."/>
            <person name="Pham P."/>
            <person name="Pu L.-L."/>
            <person name="Puazo M."/>
            <person name="Raj R."/>
            <person name="Reid J."/>
            <person name="Rouhana J."/>
            <person name="Saada N."/>
            <person name="Shang Y."/>
            <person name="Simmons D."/>
            <person name="Thornton R."/>
            <person name="Warren J."/>
            <person name="Weissenberger G."/>
            <person name="Zhang J."/>
            <person name="Zhang L."/>
            <person name="Zhou C."/>
            <person name="Zhu D."/>
            <person name="Muzny D."/>
            <person name="Worley K."/>
            <person name="Gibbs R."/>
        </authorList>
    </citation>
    <scope>NUCLEOTIDE SEQUENCE [LARGE SCALE GENOMIC DNA]</scope>
    <source>
        <strain evidence="2 3">DSM 16047</strain>
    </source>
</reference>
<keyword evidence="3" id="KW-1185">Reference proteome</keyword>
<accession>C2EPN3</accession>
<dbReference type="eggNOG" id="COG3344">
    <property type="taxonomic scope" value="Bacteria"/>
</dbReference>
<name>C2EPN3_9LACO</name>
<dbReference type="PROSITE" id="PS50878">
    <property type="entry name" value="RT_POL"/>
    <property type="match status" value="1"/>
</dbReference>
<dbReference type="EMBL" id="ACGU01000071">
    <property type="protein sequence ID" value="EEJ71505.1"/>
    <property type="molecule type" value="Genomic_DNA"/>
</dbReference>